<reference evidence="3" key="1">
    <citation type="submission" date="2020-09" db="EMBL/GenBank/DDBJ databases">
        <title>Genome seq and assembly of Tianweitania sp.</title>
        <authorList>
            <person name="Chhetri G."/>
        </authorList>
    </citation>
    <scope>NUCLEOTIDE SEQUENCE</scope>
    <source>
        <strain evidence="3">Rool2</strain>
    </source>
</reference>
<evidence type="ECO:0000256" key="2">
    <source>
        <dbReference type="ARBA" id="ARBA00022649"/>
    </source>
</evidence>
<keyword evidence="2" id="KW-1277">Toxin-antitoxin system</keyword>
<accession>A0A8J6PMC0</accession>
<keyword evidence="4" id="KW-1185">Reference proteome</keyword>
<protein>
    <submittedName>
        <fullName evidence="3">Type II toxin-antitoxin system ParD family antitoxin</fullName>
    </submittedName>
</protein>
<dbReference type="PANTHER" id="PTHR36582:SF2">
    <property type="entry name" value="ANTITOXIN PARD"/>
    <property type="match status" value="1"/>
</dbReference>
<dbReference type="InterPro" id="IPR010985">
    <property type="entry name" value="Ribbon_hlx_hlx"/>
</dbReference>
<dbReference type="InterPro" id="IPR022789">
    <property type="entry name" value="ParD"/>
</dbReference>
<dbReference type="Proteomes" id="UP000643405">
    <property type="component" value="Unassembled WGS sequence"/>
</dbReference>
<dbReference type="InterPro" id="IPR038296">
    <property type="entry name" value="ParD_sf"/>
</dbReference>
<dbReference type="EMBL" id="JACVVX010000001">
    <property type="protein sequence ID" value="MBD0414247.1"/>
    <property type="molecule type" value="Genomic_DNA"/>
</dbReference>
<gene>
    <name evidence="3" type="ORF">ICI42_06225</name>
</gene>
<comment type="similarity">
    <text evidence="1">Belongs to the ParD antitoxin family.</text>
</comment>
<name>A0A8J6PMC0_9HYPH</name>
<evidence type="ECO:0000313" key="3">
    <source>
        <dbReference type="EMBL" id="MBD0414247.1"/>
    </source>
</evidence>
<dbReference type="GO" id="GO:0006355">
    <property type="term" value="P:regulation of DNA-templated transcription"/>
    <property type="evidence" value="ECO:0007669"/>
    <property type="project" value="InterPro"/>
</dbReference>
<dbReference type="Gene3D" id="6.10.10.120">
    <property type="entry name" value="Antitoxin ParD1-like"/>
    <property type="match status" value="1"/>
</dbReference>
<dbReference type="RefSeq" id="WP_188163616.1">
    <property type="nucleotide sequence ID" value="NZ_JACVVX010000001.1"/>
</dbReference>
<comment type="caution">
    <text evidence="3">The sequence shown here is derived from an EMBL/GenBank/DDBJ whole genome shotgun (WGS) entry which is preliminary data.</text>
</comment>
<organism evidence="3 4">
    <name type="scientific">Oryzicola mucosus</name>
    <dbReference type="NCBI Taxonomy" id="2767425"/>
    <lineage>
        <taxon>Bacteria</taxon>
        <taxon>Pseudomonadati</taxon>
        <taxon>Pseudomonadota</taxon>
        <taxon>Alphaproteobacteria</taxon>
        <taxon>Hyphomicrobiales</taxon>
        <taxon>Phyllobacteriaceae</taxon>
        <taxon>Oryzicola</taxon>
    </lineage>
</organism>
<sequence>MASSSTQTLTISLTPEQASRVRGAVDSGAYASDSDVIREALTLWERHEISRAADIERLKKAYEAGKASGPGRVMDVDTLLGELKSERSTRG</sequence>
<dbReference type="SUPFAM" id="SSF47598">
    <property type="entry name" value="Ribbon-helix-helix"/>
    <property type="match status" value="1"/>
</dbReference>
<dbReference type="Pfam" id="PF03693">
    <property type="entry name" value="ParD_antitoxin"/>
    <property type="match status" value="1"/>
</dbReference>
<evidence type="ECO:0000256" key="1">
    <source>
        <dbReference type="ARBA" id="ARBA00008580"/>
    </source>
</evidence>
<proteinExistence type="inferred from homology"/>
<evidence type="ECO:0000313" key="4">
    <source>
        <dbReference type="Proteomes" id="UP000643405"/>
    </source>
</evidence>
<dbReference type="AlphaFoldDB" id="A0A8J6PMC0"/>
<dbReference type="PANTHER" id="PTHR36582">
    <property type="entry name" value="ANTITOXIN PARD"/>
    <property type="match status" value="1"/>
</dbReference>